<keyword evidence="7" id="KW-0406">Ion transport</keyword>
<dbReference type="InterPro" id="IPR003445">
    <property type="entry name" value="Cat_transpt"/>
</dbReference>
<dbReference type="STRING" id="1121325.SAMN04515677_104336"/>
<keyword evidence="6 9" id="KW-1133">Transmembrane helix</keyword>
<name>A0A1G9PF70_9FIRM</name>
<evidence type="ECO:0000256" key="6">
    <source>
        <dbReference type="ARBA" id="ARBA00022989"/>
    </source>
</evidence>
<feature type="transmembrane region" description="Helical" evidence="9">
    <location>
        <begin position="80"/>
        <end position="101"/>
    </location>
</feature>
<evidence type="ECO:0000313" key="11">
    <source>
        <dbReference type="Proteomes" id="UP000199068"/>
    </source>
</evidence>
<keyword evidence="5 9" id="KW-0812">Transmembrane</keyword>
<dbReference type="EMBL" id="FNGW01000004">
    <property type="protein sequence ID" value="SDL97418.1"/>
    <property type="molecule type" value="Genomic_DNA"/>
</dbReference>
<dbReference type="Proteomes" id="UP000199068">
    <property type="component" value="Unassembled WGS sequence"/>
</dbReference>
<feature type="transmembrane region" description="Helical" evidence="9">
    <location>
        <begin position="419"/>
        <end position="441"/>
    </location>
</feature>
<keyword evidence="11" id="KW-1185">Reference proteome</keyword>
<evidence type="ECO:0000256" key="1">
    <source>
        <dbReference type="ARBA" id="ARBA00004651"/>
    </source>
</evidence>
<organism evidence="10 11">
    <name type="scientific">Romboutsia lituseburensis DSM 797</name>
    <dbReference type="NCBI Taxonomy" id="1121325"/>
    <lineage>
        <taxon>Bacteria</taxon>
        <taxon>Bacillati</taxon>
        <taxon>Bacillota</taxon>
        <taxon>Clostridia</taxon>
        <taxon>Peptostreptococcales</taxon>
        <taxon>Peptostreptococcaceae</taxon>
        <taxon>Romboutsia</taxon>
    </lineage>
</organism>
<feature type="transmembrane region" description="Helical" evidence="9">
    <location>
        <begin position="220"/>
        <end position="238"/>
    </location>
</feature>
<feature type="transmembrane region" description="Helical" evidence="9">
    <location>
        <begin position="250"/>
        <end position="273"/>
    </location>
</feature>
<dbReference type="GO" id="GO:0008324">
    <property type="term" value="F:monoatomic cation transmembrane transporter activity"/>
    <property type="evidence" value="ECO:0007669"/>
    <property type="project" value="InterPro"/>
</dbReference>
<dbReference type="RefSeq" id="WP_092725737.1">
    <property type="nucleotide sequence ID" value="NZ_FNGW01000004.1"/>
</dbReference>
<evidence type="ECO:0000256" key="5">
    <source>
        <dbReference type="ARBA" id="ARBA00022692"/>
    </source>
</evidence>
<dbReference type="PANTHER" id="PTHR32024">
    <property type="entry name" value="TRK SYSTEM POTASSIUM UPTAKE PROTEIN TRKG-RELATED"/>
    <property type="match status" value="1"/>
</dbReference>
<feature type="transmembrane region" description="Helical" evidence="9">
    <location>
        <begin position="139"/>
        <end position="160"/>
    </location>
</feature>
<keyword evidence="3" id="KW-0813">Transport</keyword>
<reference evidence="10 11" key="1">
    <citation type="submission" date="2016-10" db="EMBL/GenBank/DDBJ databases">
        <authorList>
            <person name="de Groot N.N."/>
        </authorList>
    </citation>
    <scope>NUCLEOTIDE SEQUENCE [LARGE SCALE GENOMIC DNA]</scope>
    <source>
        <strain evidence="10 11">DSM 797</strain>
    </source>
</reference>
<dbReference type="GO" id="GO:0030001">
    <property type="term" value="P:metal ion transport"/>
    <property type="evidence" value="ECO:0007669"/>
    <property type="project" value="UniProtKB-ARBA"/>
</dbReference>
<dbReference type="GO" id="GO:0005886">
    <property type="term" value="C:plasma membrane"/>
    <property type="evidence" value="ECO:0007669"/>
    <property type="project" value="UniProtKB-SubCell"/>
</dbReference>
<evidence type="ECO:0000256" key="8">
    <source>
        <dbReference type="ARBA" id="ARBA00023136"/>
    </source>
</evidence>
<sequence>MKAAERNINDVKVISYYTGYIVIGTALLMLIPILTSIILKEYEPLIDFIISINISLIIGFGLILIGNTNKDKIYMEWKHGLIVASLSWILLMILCAIPYYLSGHMKSFLDACYDVISGFTTTGVFLLQDIDHLSVSLNLWRHILTFVGGQGMVVLAIMFLSSKTQGAYKMYVGEGKDVELAPNTRNTTRLIWIISLLYFAIGTFVLWINGMFIGLKPMRSLYHAACIFVSAWSTGGFSPMSQNMLYYHSFSYEIVTVIFLVLGALNFGLHYAIWKGNKKEIYKNIEIQTFTATILLTSFFIVKGLARLNVYPNATAIFRKGVYGLLSAHTTTGFMNLYARQFALEWGDFAILVMIIAMLFGGCACSTAGGFKALRIGIVVKGFIADIKKSLISDRRVKTFKYHHLKEHTLDSDVVKSSALIIILYMILFLGGTMLGCYYGYPMLDSAFESASVTGNVGLSIGITSITMPNPLKVYYIIAMYLGRLEFMAVFALIGFTIGGIKKLCIRK</sequence>
<dbReference type="Pfam" id="PF02386">
    <property type="entry name" value="TrkH"/>
    <property type="match status" value="1"/>
</dbReference>
<keyword evidence="4" id="KW-1003">Cell membrane</keyword>
<evidence type="ECO:0000256" key="3">
    <source>
        <dbReference type="ARBA" id="ARBA00022448"/>
    </source>
</evidence>
<feature type="transmembrane region" description="Helical" evidence="9">
    <location>
        <begin position="349"/>
        <end position="371"/>
    </location>
</feature>
<feature type="transmembrane region" description="Helical" evidence="9">
    <location>
        <begin position="20"/>
        <end position="39"/>
    </location>
</feature>
<feature type="transmembrane region" description="Helical" evidence="9">
    <location>
        <begin position="474"/>
        <end position="498"/>
    </location>
</feature>
<dbReference type="AlphaFoldDB" id="A0A1G9PF70"/>
<evidence type="ECO:0000256" key="4">
    <source>
        <dbReference type="ARBA" id="ARBA00022475"/>
    </source>
</evidence>
<keyword evidence="8 9" id="KW-0472">Membrane</keyword>
<proteinExistence type="inferred from homology"/>
<evidence type="ECO:0000256" key="7">
    <source>
        <dbReference type="ARBA" id="ARBA00023065"/>
    </source>
</evidence>
<evidence type="ECO:0000256" key="9">
    <source>
        <dbReference type="SAM" id="Phobius"/>
    </source>
</evidence>
<gene>
    <name evidence="10" type="ORF">SAMN04515677_104336</name>
</gene>
<evidence type="ECO:0000256" key="2">
    <source>
        <dbReference type="ARBA" id="ARBA00009137"/>
    </source>
</evidence>
<comment type="subcellular location">
    <subcellularLocation>
        <location evidence="1">Cell membrane</location>
        <topology evidence="1">Multi-pass membrane protein</topology>
    </subcellularLocation>
</comment>
<comment type="similarity">
    <text evidence="2">Belongs to the TrkH potassium transport family.</text>
</comment>
<accession>A0A1G9PF70</accession>
<evidence type="ECO:0000313" key="10">
    <source>
        <dbReference type="EMBL" id="SDL97418.1"/>
    </source>
</evidence>
<dbReference type="PANTHER" id="PTHR32024:SF2">
    <property type="entry name" value="TRK SYSTEM POTASSIUM UPTAKE PROTEIN TRKG-RELATED"/>
    <property type="match status" value="1"/>
</dbReference>
<protein>
    <submittedName>
        <fullName evidence="10">Trk system potassium uptake protein TrkH</fullName>
    </submittedName>
</protein>
<feature type="transmembrane region" description="Helical" evidence="9">
    <location>
        <begin position="45"/>
        <end position="68"/>
    </location>
</feature>
<feature type="transmembrane region" description="Helical" evidence="9">
    <location>
        <begin position="190"/>
        <end position="208"/>
    </location>
</feature>
<feature type="transmembrane region" description="Helical" evidence="9">
    <location>
        <begin position="285"/>
        <end position="302"/>
    </location>
</feature>